<feature type="transmembrane region" description="Helical" evidence="5">
    <location>
        <begin position="253"/>
        <end position="273"/>
    </location>
</feature>
<sequence length="497" mass="50345">MTALERAIARPAPVRDFAGRSPLDGLDRRSVGFVDVLAQSVAAVAPSAAATTMILLVSGVAGDQTVLSVLLAGLVALLVARTVGEFARRMVTSGSLYTYAAKGLGPVAAITTGAAILVAYAFVAIFALLGGAHYVLMLLQRVWPAAAGPGPTILVLLAEGIVLAVVLVRGIRLSTRLALVVEVISMAIIVSLLVVLVVTIGPLDVGAILPAAGLSPTALAAGTMLALTAFVGFESAATLGVEAHRPLRNIPRAIVWTVIVSGALYILAAYTQVAGFRALGLDLGGSGSPVNTLAARHGLDGWGVVIDVGIAASFLACAIASTTAFTRILFALGRDGVAPAVVGRTHPRLHTPIGAVLVAVPVVVVVPLAVVAAGVDAWPAMQAMIVVSAIGFIVAYGLVCVAAPVFLRRIGELTWRVGATAIAGAILLATGLAVYLVVEVLAGNGGVWVALALAVALGAAVAWRRLRMRRVASSIGAYDEPVAAQVLGGVAREADGD</sequence>
<evidence type="ECO:0000256" key="1">
    <source>
        <dbReference type="ARBA" id="ARBA00004141"/>
    </source>
</evidence>
<dbReference type="Gene3D" id="1.20.1740.10">
    <property type="entry name" value="Amino acid/polyamine transporter I"/>
    <property type="match status" value="1"/>
</dbReference>
<feature type="transmembrane region" description="Helical" evidence="5">
    <location>
        <begin position="66"/>
        <end position="83"/>
    </location>
</feature>
<dbReference type="PIRSF" id="PIRSF006060">
    <property type="entry name" value="AA_transporter"/>
    <property type="match status" value="1"/>
</dbReference>
<feature type="transmembrane region" description="Helical" evidence="5">
    <location>
        <begin position="308"/>
        <end position="332"/>
    </location>
</feature>
<comment type="subcellular location">
    <subcellularLocation>
        <location evidence="1">Membrane</location>
        <topology evidence="1">Multi-pass membrane protein</topology>
    </subcellularLocation>
</comment>
<comment type="caution">
    <text evidence="7">The sequence shown here is derived from an EMBL/GenBank/DDBJ whole genome shotgun (WGS) entry which is preliminary data.</text>
</comment>
<keyword evidence="4 5" id="KW-0472">Membrane</keyword>
<keyword evidence="3 5" id="KW-1133">Transmembrane helix</keyword>
<protein>
    <submittedName>
        <fullName evidence="7">Amino acid transporter</fullName>
    </submittedName>
</protein>
<gene>
    <name evidence="7" type="ORF">LK09_01905</name>
</gene>
<dbReference type="RefSeq" id="WP_039395142.1">
    <property type="nucleotide sequence ID" value="NZ_JTDK01000002.1"/>
</dbReference>
<dbReference type="PANTHER" id="PTHR42770:SF7">
    <property type="entry name" value="MEMBRANE PROTEIN"/>
    <property type="match status" value="1"/>
</dbReference>
<feature type="transmembrane region" description="Helical" evidence="5">
    <location>
        <begin position="419"/>
        <end position="438"/>
    </location>
</feature>
<evidence type="ECO:0000256" key="2">
    <source>
        <dbReference type="ARBA" id="ARBA00022692"/>
    </source>
</evidence>
<feature type="transmembrane region" description="Helical" evidence="5">
    <location>
        <begin position="104"/>
        <end position="129"/>
    </location>
</feature>
<keyword evidence="8" id="KW-1185">Reference proteome</keyword>
<accession>A0A0B2ACX9</accession>
<evidence type="ECO:0000313" key="8">
    <source>
        <dbReference type="Proteomes" id="UP000031030"/>
    </source>
</evidence>
<reference evidence="7 8" key="1">
    <citation type="submission" date="2014-11" db="EMBL/GenBank/DDBJ databases">
        <title>Genome sequence of Microbacterium mangrovi MUSC 115(T).</title>
        <authorList>
            <person name="Lee L.-H."/>
        </authorList>
    </citation>
    <scope>NUCLEOTIDE SEQUENCE [LARGE SCALE GENOMIC DNA]</scope>
    <source>
        <strain evidence="7 8">MUSC 115</strain>
    </source>
</reference>
<feature type="transmembrane region" description="Helical" evidence="5">
    <location>
        <begin position="381"/>
        <end position="407"/>
    </location>
</feature>
<dbReference type="AlphaFoldDB" id="A0A0B2ACX9"/>
<dbReference type="EMBL" id="JTDK01000002">
    <property type="protein sequence ID" value="KHK99437.1"/>
    <property type="molecule type" value="Genomic_DNA"/>
</dbReference>
<evidence type="ECO:0000256" key="5">
    <source>
        <dbReference type="SAM" id="Phobius"/>
    </source>
</evidence>
<feature type="transmembrane region" description="Helical" evidence="5">
    <location>
        <begin position="149"/>
        <end position="168"/>
    </location>
</feature>
<organism evidence="7 8">
    <name type="scientific">Microbacterium mangrovi</name>
    <dbReference type="NCBI Taxonomy" id="1348253"/>
    <lineage>
        <taxon>Bacteria</taxon>
        <taxon>Bacillati</taxon>
        <taxon>Actinomycetota</taxon>
        <taxon>Actinomycetes</taxon>
        <taxon>Micrococcales</taxon>
        <taxon>Microbacteriaceae</taxon>
        <taxon>Microbacterium</taxon>
    </lineage>
</organism>
<feature type="transmembrane region" description="Helical" evidence="5">
    <location>
        <begin position="444"/>
        <end position="463"/>
    </location>
</feature>
<feature type="transmembrane region" description="Helical" evidence="5">
    <location>
        <begin position="177"/>
        <end position="198"/>
    </location>
</feature>
<dbReference type="InterPro" id="IPR050367">
    <property type="entry name" value="APC_superfamily"/>
</dbReference>
<keyword evidence="2 5" id="KW-0812">Transmembrane</keyword>
<dbReference type="STRING" id="1348253.LK09_01905"/>
<dbReference type="InterPro" id="IPR004841">
    <property type="entry name" value="AA-permease/SLC12A_dom"/>
</dbReference>
<evidence type="ECO:0000256" key="4">
    <source>
        <dbReference type="ARBA" id="ARBA00023136"/>
    </source>
</evidence>
<dbReference type="OrthoDB" id="3790922at2"/>
<evidence type="ECO:0000259" key="6">
    <source>
        <dbReference type="Pfam" id="PF00324"/>
    </source>
</evidence>
<feature type="transmembrane region" description="Helical" evidence="5">
    <location>
        <begin position="36"/>
        <end position="60"/>
    </location>
</feature>
<proteinExistence type="predicted"/>
<dbReference type="PANTHER" id="PTHR42770">
    <property type="entry name" value="AMINO ACID TRANSPORTER-RELATED"/>
    <property type="match status" value="1"/>
</dbReference>
<dbReference type="Pfam" id="PF00324">
    <property type="entry name" value="AA_permease"/>
    <property type="match status" value="1"/>
</dbReference>
<evidence type="ECO:0000256" key="3">
    <source>
        <dbReference type="ARBA" id="ARBA00022989"/>
    </source>
</evidence>
<dbReference type="Proteomes" id="UP000031030">
    <property type="component" value="Unassembled WGS sequence"/>
</dbReference>
<evidence type="ECO:0000313" key="7">
    <source>
        <dbReference type="EMBL" id="KHK99437.1"/>
    </source>
</evidence>
<feature type="domain" description="Amino acid permease/ SLC12A" evidence="6">
    <location>
        <begin position="38"/>
        <end position="437"/>
    </location>
</feature>
<name>A0A0B2ACX9_9MICO</name>
<dbReference type="GO" id="GO:0016020">
    <property type="term" value="C:membrane"/>
    <property type="evidence" value="ECO:0007669"/>
    <property type="project" value="UniProtKB-SubCell"/>
</dbReference>
<dbReference type="GO" id="GO:0055085">
    <property type="term" value="P:transmembrane transport"/>
    <property type="evidence" value="ECO:0007669"/>
    <property type="project" value="InterPro"/>
</dbReference>
<feature type="transmembrane region" description="Helical" evidence="5">
    <location>
        <begin position="353"/>
        <end position="375"/>
    </location>
</feature>
<feature type="transmembrane region" description="Helical" evidence="5">
    <location>
        <begin position="218"/>
        <end position="241"/>
    </location>
</feature>